<proteinExistence type="inferred from homology"/>
<dbReference type="RefSeq" id="WP_082876323.1">
    <property type="nucleotide sequence ID" value="NZ_QQBC01000003.1"/>
</dbReference>
<dbReference type="GO" id="GO:0004300">
    <property type="term" value="F:enoyl-CoA hydratase activity"/>
    <property type="evidence" value="ECO:0007669"/>
    <property type="project" value="UniProtKB-EC"/>
</dbReference>
<evidence type="ECO:0000256" key="5">
    <source>
        <dbReference type="RuleBase" id="RU003707"/>
    </source>
</evidence>
<dbReference type="PROSITE" id="PS00166">
    <property type="entry name" value="ENOYL_COA_HYDRATASE"/>
    <property type="match status" value="1"/>
</dbReference>
<keyword evidence="2" id="KW-0276">Fatty acid metabolism</keyword>
<dbReference type="Proteomes" id="UP000254869">
    <property type="component" value="Unassembled WGS sequence"/>
</dbReference>
<dbReference type="SUPFAM" id="SSF52096">
    <property type="entry name" value="ClpP/crotonase"/>
    <property type="match status" value="1"/>
</dbReference>
<comment type="similarity">
    <text evidence="5">Belongs to the enoyl-CoA hydratase/isomerase family.</text>
</comment>
<protein>
    <submittedName>
        <fullName evidence="6">Enoyl-CoA hydratase/carnithine racemase</fullName>
    </submittedName>
</protein>
<dbReference type="STRING" id="1210086.GCA_001613105_05991"/>
<comment type="catalytic activity">
    <reaction evidence="3">
        <text>a (3S)-3-hydroxyacyl-CoA = a (2E)-enoyl-CoA + H2O</text>
        <dbReference type="Rhea" id="RHEA:16105"/>
        <dbReference type="ChEBI" id="CHEBI:15377"/>
        <dbReference type="ChEBI" id="CHEBI:57318"/>
        <dbReference type="ChEBI" id="CHEBI:58856"/>
        <dbReference type="EC" id="4.2.1.17"/>
    </reaction>
</comment>
<evidence type="ECO:0000256" key="3">
    <source>
        <dbReference type="ARBA" id="ARBA00023709"/>
    </source>
</evidence>
<name>A0A370I877_9NOCA</name>
<dbReference type="Gene3D" id="3.90.226.10">
    <property type="entry name" value="2-enoyl-CoA Hydratase, Chain A, domain 1"/>
    <property type="match status" value="1"/>
</dbReference>
<evidence type="ECO:0000313" key="7">
    <source>
        <dbReference type="Proteomes" id="UP000254869"/>
    </source>
</evidence>
<gene>
    <name evidence="6" type="ORF">DFR76_1036</name>
</gene>
<dbReference type="InterPro" id="IPR001753">
    <property type="entry name" value="Enoyl-CoA_hydra/iso"/>
</dbReference>
<dbReference type="EMBL" id="QQBC01000003">
    <property type="protein sequence ID" value="RDI66935.1"/>
    <property type="molecule type" value="Genomic_DNA"/>
</dbReference>
<evidence type="ECO:0000256" key="4">
    <source>
        <dbReference type="ARBA" id="ARBA00023717"/>
    </source>
</evidence>
<accession>A0A370I877</accession>
<dbReference type="InterPro" id="IPR018376">
    <property type="entry name" value="Enoyl-CoA_hyd/isom_CS"/>
</dbReference>
<keyword evidence="7" id="KW-1185">Reference proteome</keyword>
<evidence type="ECO:0000256" key="2">
    <source>
        <dbReference type="ARBA" id="ARBA00022832"/>
    </source>
</evidence>
<dbReference type="PANTHER" id="PTHR43459">
    <property type="entry name" value="ENOYL-COA HYDRATASE"/>
    <property type="match status" value="1"/>
</dbReference>
<comment type="caution">
    <text evidence="6">The sequence shown here is derived from an EMBL/GenBank/DDBJ whole genome shotgun (WGS) entry which is preliminary data.</text>
</comment>
<keyword evidence="2" id="KW-0443">Lipid metabolism</keyword>
<comment type="catalytic activity">
    <reaction evidence="4">
        <text>a 4-saturated-(3S)-3-hydroxyacyl-CoA = a (3E)-enoyl-CoA + H2O</text>
        <dbReference type="Rhea" id="RHEA:20724"/>
        <dbReference type="ChEBI" id="CHEBI:15377"/>
        <dbReference type="ChEBI" id="CHEBI:58521"/>
        <dbReference type="ChEBI" id="CHEBI:137480"/>
        <dbReference type="EC" id="4.2.1.17"/>
    </reaction>
</comment>
<dbReference type="GO" id="GO:0006631">
    <property type="term" value="P:fatty acid metabolic process"/>
    <property type="evidence" value="ECO:0007669"/>
    <property type="project" value="UniProtKB-KW"/>
</dbReference>
<evidence type="ECO:0000256" key="1">
    <source>
        <dbReference type="ARBA" id="ARBA00002994"/>
    </source>
</evidence>
<evidence type="ECO:0000313" key="6">
    <source>
        <dbReference type="EMBL" id="RDI66935.1"/>
    </source>
</evidence>
<dbReference type="PANTHER" id="PTHR43459:SF1">
    <property type="entry name" value="EG:BACN32G11.4 PROTEIN"/>
    <property type="match status" value="1"/>
</dbReference>
<dbReference type="CDD" id="cd06558">
    <property type="entry name" value="crotonase-like"/>
    <property type="match status" value="1"/>
</dbReference>
<dbReference type="AlphaFoldDB" id="A0A370I877"/>
<dbReference type="InterPro" id="IPR029045">
    <property type="entry name" value="ClpP/crotonase-like_dom_sf"/>
</dbReference>
<organism evidence="6 7">
    <name type="scientific">Nocardia pseudobrasiliensis</name>
    <dbReference type="NCBI Taxonomy" id="45979"/>
    <lineage>
        <taxon>Bacteria</taxon>
        <taxon>Bacillati</taxon>
        <taxon>Actinomycetota</taxon>
        <taxon>Actinomycetes</taxon>
        <taxon>Mycobacteriales</taxon>
        <taxon>Nocardiaceae</taxon>
        <taxon>Nocardia</taxon>
    </lineage>
</organism>
<reference evidence="6 7" key="1">
    <citation type="submission" date="2018-07" db="EMBL/GenBank/DDBJ databases">
        <title>Genomic Encyclopedia of Type Strains, Phase IV (KMG-IV): sequencing the most valuable type-strain genomes for metagenomic binning, comparative biology and taxonomic classification.</title>
        <authorList>
            <person name="Goeker M."/>
        </authorList>
    </citation>
    <scope>NUCLEOTIDE SEQUENCE [LARGE SCALE GENOMIC DNA]</scope>
    <source>
        <strain evidence="6 7">DSM 44290</strain>
    </source>
</reference>
<comment type="function">
    <text evidence="1">Could possibly oxidize fatty acids using specific components.</text>
</comment>
<dbReference type="Pfam" id="PF00378">
    <property type="entry name" value="ECH_1"/>
    <property type="match status" value="1"/>
</dbReference>
<sequence>MSSSFGADAYSLKTIRVEVAKGVAWAIFENPPINLVDEAMKKDLVQFLDQVADDDAVRVIVFESADPDFFLAHLDVTGGASTPSNPPFSVAIAQRLARLPKVSIAKIAGRARGAGSEIALACDMRFASLERAILGQPEVAVGLFPGGGGIQRLPRLIGRGRSLEVILGADDFPASVAERYGWVNRALPDAELDLFVDQLACRIASFPAEALATAKKLVDKISLPDDAVLAAENRLFWQAMANPEARRRLQRMLEDGLQTRGRVEKNLGWAIAGSGGDR</sequence>